<dbReference type="Proteomes" id="UP000006015">
    <property type="component" value="Unassembled WGS sequence"/>
</dbReference>
<protein>
    <submittedName>
        <fullName evidence="1">Uncharacterized protein</fullName>
    </submittedName>
</protein>
<gene>
    <name evidence="1" type="ORF">HMPREF0281_01359</name>
</gene>
<keyword evidence="2" id="KW-1185">Reference proteome</keyword>
<evidence type="ECO:0000313" key="2">
    <source>
        <dbReference type="Proteomes" id="UP000006015"/>
    </source>
</evidence>
<name>A0ABP2IK03_CORAM</name>
<organism evidence="1 2">
    <name type="scientific">Corynebacterium ammoniagenes DSM 20306</name>
    <dbReference type="NCBI Taxonomy" id="649754"/>
    <lineage>
        <taxon>Bacteria</taxon>
        <taxon>Bacillati</taxon>
        <taxon>Actinomycetota</taxon>
        <taxon>Actinomycetes</taxon>
        <taxon>Mycobacteriales</taxon>
        <taxon>Corynebacteriaceae</taxon>
        <taxon>Corynebacterium</taxon>
    </lineage>
</organism>
<sequence length="39" mass="4102">MPSGGVTYFKCSVVTCVFKAVMAKTAGGIFSEVLRQCNA</sequence>
<comment type="caution">
    <text evidence="1">The sequence shown here is derived from an EMBL/GenBank/DDBJ whole genome shotgun (WGS) entry which is preliminary data.</text>
</comment>
<dbReference type="EMBL" id="ADNS01000009">
    <property type="protein sequence ID" value="EFG81579.1"/>
    <property type="molecule type" value="Genomic_DNA"/>
</dbReference>
<accession>A0ABP2IK03</accession>
<evidence type="ECO:0000313" key="1">
    <source>
        <dbReference type="EMBL" id="EFG81579.1"/>
    </source>
</evidence>
<reference evidence="1 2" key="1">
    <citation type="submission" date="2010-04" db="EMBL/GenBank/DDBJ databases">
        <authorList>
            <person name="Weinstock G."/>
            <person name="Sodergren E."/>
            <person name="Clifton S."/>
            <person name="Fulton L."/>
            <person name="Fulton B."/>
            <person name="Courtney L."/>
            <person name="Fronick C."/>
            <person name="Harrison M."/>
            <person name="Strong C."/>
            <person name="Farmer C."/>
            <person name="Delahaunty K."/>
            <person name="Markovic C."/>
            <person name="Hall O."/>
            <person name="Minx P."/>
            <person name="Tomlinson C."/>
            <person name="Mitreva M."/>
            <person name="Hou S."/>
            <person name="Wollam A."/>
            <person name="Pepin K.H."/>
            <person name="Johnson M."/>
            <person name="Bhonagiri V."/>
            <person name="Zhang X."/>
            <person name="Suruliraj S."/>
            <person name="Warren W."/>
            <person name="Chinwalla A."/>
            <person name="Mardis E.R."/>
            <person name="Wilson R.K."/>
        </authorList>
    </citation>
    <scope>NUCLEOTIDE SEQUENCE [LARGE SCALE GENOMIC DNA]</scope>
    <source>
        <strain evidence="1 2">DSM 20306</strain>
    </source>
</reference>
<proteinExistence type="predicted"/>